<evidence type="ECO:0000313" key="3">
    <source>
        <dbReference type="EMBL" id="QDH21027.1"/>
    </source>
</evidence>
<dbReference type="KEGG" id="saca:FFV09_09280"/>
<proteinExistence type="predicted"/>
<reference evidence="3 4" key="1">
    <citation type="submission" date="2019-06" db="EMBL/GenBank/DDBJ databases">
        <title>Saccharibacillus brassicae sp. nov., an endophytic bacterium isolated from Chinese cabbage seeds (Brassica pekinensis).</title>
        <authorList>
            <person name="Jiang L."/>
            <person name="Lee J."/>
            <person name="Kim S.W."/>
        </authorList>
    </citation>
    <scope>NUCLEOTIDE SEQUENCE [LARGE SCALE GENOMIC DNA]</scope>
    <source>
        <strain evidence="4">KCTC 43072 / ATSA2</strain>
    </source>
</reference>
<dbReference type="Gene3D" id="3.30.470.20">
    <property type="entry name" value="ATP-grasp fold, B domain"/>
    <property type="match status" value="1"/>
</dbReference>
<protein>
    <recommendedName>
        <fullName evidence="2">ATP-grasp domain-containing protein</fullName>
    </recommendedName>
</protein>
<dbReference type="SUPFAM" id="SSF56059">
    <property type="entry name" value="Glutathione synthetase ATP-binding domain-like"/>
    <property type="match status" value="2"/>
</dbReference>
<dbReference type="OrthoDB" id="7869153at2"/>
<feature type="domain" description="ATP-grasp" evidence="2">
    <location>
        <begin position="110"/>
        <end position="340"/>
    </location>
</feature>
<evidence type="ECO:0000313" key="4">
    <source>
        <dbReference type="Proteomes" id="UP000316968"/>
    </source>
</evidence>
<accession>A0A4Y6UXM7</accession>
<dbReference type="GO" id="GO:0016879">
    <property type="term" value="F:ligase activity, forming carbon-nitrogen bonds"/>
    <property type="evidence" value="ECO:0007669"/>
    <property type="project" value="TreeGrafter"/>
</dbReference>
<keyword evidence="1" id="KW-0547">Nucleotide-binding</keyword>
<dbReference type="AlphaFoldDB" id="A0A4Y6UXM7"/>
<sequence>MLIGVYHRTDPFEAIGRARIDALLAEAERQNVSLCFFGLDGIDPERETIKALHPHHDQFHLRETPYPDVVLNEAPELAAKRPEAEKALRQKVPFAVHLIGDKEAVASSLQAEFAELLLPTEPLDSAQRALDMLALYGDVVIKPAAGRRGQGLLRLRREADRYRLDESGGASRLLGPSALNKRLRQIVSGPRRHLVQACRPTLTPQGEPIDYRVHVQRDEHGEFRVTRTYPRVGRPGSFVSNLGAGGTSPDLEETLRSLHGEDAGALRIKLEQTALRLAEAVNRPYPFLCNELGIDLLLGERGEIFFLEANASPETRDHEELRAVRLLGFCRHMHAVRSGQIRTRQTLGMLVSESDNEVRLHDAMAFASAAHDADFFWFRPVDAAFASPLLKAQVFERGRWTAQYRRLPDVVYDRLKERGLRRSEQAYLRLEGIPNTHSRPAGSFSKLKAYELLSGDPEVAPHLIPYAALDSAAAAKSFIDDHGQTVIKPSGGTKGSAIIVVRREGEHYRVDDPLYSHLLPEDRLSELLGGLAASKEMVLQKFVDSVTPEGLPFHIRVHLIRGDDDRFHIIGHMPYISTQQRHKVVNHHTNLRAFTQWSWFLPYQFPGREEEMDARVRRFALAAADRLEDRMEHKLWEIGLDLGIERDGSIWLYEANMNKVGVISRELEASKILVPSCLRLIRP</sequence>
<dbReference type="RefSeq" id="WP_141447574.1">
    <property type="nucleotide sequence ID" value="NZ_CP041217.1"/>
</dbReference>
<dbReference type="InterPro" id="IPR011761">
    <property type="entry name" value="ATP-grasp"/>
</dbReference>
<keyword evidence="1" id="KW-0067">ATP-binding</keyword>
<dbReference type="Proteomes" id="UP000316968">
    <property type="component" value="Chromosome"/>
</dbReference>
<gene>
    <name evidence="3" type="ORF">FFV09_09280</name>
</gene>
<dbReference type="EMBL" id="CP041217">
    <property type="protein sequence ID" value="QDH21027.1"/>
    <property type="molecule type" value="Genomic_DNA"/>
</dbReference>
<dbReference type="GO" id="GO:0046872">
    <property type="term" value="F:metal ion binding"/>
    <property type="evidence" value="ECO:0007669"/>
    <property type="project" value="InterPro"/>
</dbReference>
<evidence type="ECO:0000256" key="1">
    <source>
        <dbReference type="PROSITE-ProRule" id="PRU00409"/>
    </source>
</evidence>
<dbReference type="PANTHER" id="PTHR21621">
    <property type="entry name" value="RIBOSOMAL PROTEIN S6 MODIFICATION PROTEIN"/>
    <property type="match status" value="1"/>
</dbReference>
<dbReference type="InterPro" id="IPR026838">
    <property type="entry name" value="YheC/D"/>
</dbReference>
<dbReference type="PROSITE" id="PS50975">
    <property type="entry name" value="ATP_GRASP"/>
    <property type="match status" value="1"/>
</dbReference>
<organism evidence="3 4">
    <name type="scientific">Saccharibacillus brassicae</name>
    <dbReference type="NCBI Taxonomy" id="2583377"/>
    <lineage>
        <taxon>Bacteria</taxon>
        <taxon>Bacillati</taxon>
        <taxon>Bacillota</taxon>
        <taxon>Bacilli</taxon>
        <taxon>Bacillales</taxon>
        <taxon>Paenibacillaceae</taxon>
        <taxon>Saccharibacillus</taxon>
    </lineage>
</organism>
<dbReference type="GO" id="GO:0005737">
    <property type="term" value="C:cytoplasm"/>
    <property type="evidence" value="ECO:0007669"/>
    <property type="project" value="TreeGrafter"/>
</dbReference>
<evidence type="ECO:0000259" key="2">
    <source>
        <dbReference type="PROSITE" id="PS50975"/>
    </source>
</evidence>
<keyword evidence="4" id="KW-1185">Reference proteome</keyword>
<dbReference type="GO" id="GO:0005524">
    <property type="term" value="F:ATP binding"/>
    <property type="evidence" value="ECO:0007669"/>
    <property type="project" value="UniProtKB-UniRule"/>
</dbReference>
<name>A0A4Y6UXM7_SACBS</name>
<dbReference type="Pfam" id="PF14398">
    <property type="entry name" value="ATPgrasp_YheCD"/>
    <property type="match status" value="2"/>
</dbReference>
<dbReference type="PANTHER" id="PTHR21621:SF0">
    <property type="entry name" value="BETA-CITRYLGLUTAMATE SYNTHASE B-RELATED"/>
    <property type="match status" value="1"/>
</dbReference>